<evidence type="ECO:0000313" key="2">
    <source>
        <dbReference type="Proteomes" id="UP000034982"/>
    </source>
</evidence>
<dbReference type="SUPFAM" id="SSF53335">
    <property type="entry name" value="S-adenosyl-L-methionine-dependent methyltransferases"/>
    <property type="match status" value="1"/>
</dbReference>
<dbReference type="PRINTS" id="PR00507">
    <property type="entry name" value="N12N6MTFRASE"/>
</dbReference>
<evidence type="ECO:0008006" key="3">
    <source>
        <dbReference type="Google" id="ProtNLM"/>
    </source>
</evidence>
<sequence>MEMTTEHRQKTGAFYTPRPWAELAVAYLRRVLPEFDQCIFYDPAAGEGALLEALPPNVEKYGTTLEPADVEILRAKGFTAWPFDFLLGEAEHLPRVLFDAARMHRLVVFTNPPFINATNGQLREAHRTSNAAALFIYRAFEELGAQVYAGFNKADLWQASMLCDFRGDMAELCIEIPAAFVTPSYTWPGLKGKWPLLFNILAPIYGDIKGGFCAYTRAESDDVHCFHSYEAPGFLIPADVYEQYPEFSTEGGIINN</sequence>
<dbReference type="Gene3D" id="3.40.50.150">
    <property type="entry name" value="Vaccinia Virus protein VP39"/>
    <property type="match status" value="1"/>
</dbReference>
<dbReference type="Proteomes" id="UP000034982">
    <property type="component" value="Unassembled WGS sequence"/>
</dbReference>
<organism evidence="1 2">
    <name type="scientific">Tannerella sp. oral taxon BU063 isolate Cell 1/3</name>
    <dbReference type="NCBI Taxonomy" id="1411022"/>
    <lineage>
        <taxon>Bacteria</taxon>
        <taxon>Pseudomonadati</taxon>
        <taxon>Bacteroidota</taxon>
        <taxon>Bacteroidia</taxon>
        <taxon>Bacteroidales</taxon>
        <taxon>Tannerellaceae</taxon>
        <taxon>Tannerella</taxon>
    </lineage>
</organism>
<name>W2CUF2_9BACT</name>
<comment type="caution">
    <text evidence="1">The sequence shown here is derived from an EMBL/GenBank/DDBJ whole genome shotgun (WGS) entry which is preliminary data.</text>
</comment>
<dbReference type="AlphaFoldDB" id="W2CUF2"/>
<dbReference type="PATRIC" id="fig|1411022.3.peg.169"/>
<dbReference type="InterPro" id="IPR029063">
    <property type="entry name" value="SAM-dependent_MTases_sf"/>
</dbReference>
<evidence type="ECO:0000313" key="1">
    <source>
        <dbReference type="EMBL" id="ETK10096.1"/>
    </source>
</evidence>
<dbReference type="EMBL" id="AYYE01000628">
    <property type="protein sequence ID" value="ETK10096.1"/>
    <property type="molecule type" value="Genomic_DNA"/>
</dbReference>
<protein>
    <recommendedName>
        <fullName evidence="3">DNA methyltransferase</fullName>
    </recommendedName>
</protein>
<gene>
    <name evidence="1" type="ORF">T230_03285</name>
</gene>
<accession>W2CUF2</accession>
<reference evidence="1 2" key="1">
    <citation type="submission" date="2013-11" db="EMBL/GenBank/DDBJ databases">
        <title>Single cell genomics of uncultured Tannerella BU063 (oral taxon 286).</title>
        <authorList>
            <person name="Beall C.J."/>
            <person name="Campbell A.G."/>
            <person name="Griffen A.L."/>
            <person name="Podar M."/>
            <person name="Leys E.J."/>
        </authorList>
    </citation>
    <scope>NUCLEOTIDE SEQUENCE [LARGE SCALE GENOMIC DNA]</scope>
    <source>
        <strain evidence="1">Cell 1/3</strain>
    </source>
</reference>
<proteinExistence type="predicted"/>